<evidence type="ECO:0000313" key="3">
    <source>
        <dbReference type="EMBL" id="TDU30947.1"/>
    </source>
</evidence>
<dbReference type="InterPro" id="IPR012348">
    <property type="entry name" value="RNR-like"/>
</dbReference>
<evidence type="ECO:0000313" key="4">
    <source>
        <dbReference type="Proteomes" id="UP000295341"/>
    </source>
</evidence>
<organism evidence="3 4">
    <name type="scientific">Panacagrimonas perspica</name>
    <dbReference type="NCBI Taxonomy" id="381431"/>
    <lineage>
        <taxon>Bacteria</taxon>
        <taxon>Pseudomonadati</taxon>
        <taxon>Pseudomonadota</taxon>
        <taxon>Gammaproteobacteria</taxon>
        <taxon>Nevskiales</taxon>
        <taxon>Nevskiaceae</taxon>
        <taxon>Panacagrimonas</taxon>
    </lineage>
</organism>
<reference evidence="3 4" key="1">
    <citation type="submission" date="2019-03" db="EMBL/GenBank/DDBJ databases">
        <title>Genomic Encyclopedia of Type Strains, Phase IV (KMG-IV): sequencing the most valuable type-strain genomes for metagenomic binning, comparative biology and taxonomic classification.</title>
        <authorList>
            <person name="Goeker M."/>
        </authorList>
    </citation>
    <scope>NUCLEOTIDE SEQUENCE [LARGE SCALE GENOMIC DNA]</scope>
    <source>
        <strain evidence="3 4">DSM 26377</strain>
    </source>
</reference>
<dbReference type="Gene3D" id="1.10.620.20">
    <property type="entry name" value="Ribonucleotide Reductase, subunit A"/>
    <property type="match status" value="1"/>
</dbReference>
<gene>
    <name evidence="3" type="ORF">DFR24_0304</name>
</gene>
<dbReference type="Pfam" id="PF02332">
    <property type="entry name" value="Phenol_Hydrox"/>
    <property type="match status" value="1"/>
</dbReference>
<evidence type="ECO:0000256" key="2">
    <source>
        <dbReference type="ARBA" id="ARBA00023033"/>
    </source>
</evidence>
<dbReference type="InterPro" id="IPR003430">
    <property type="entry name" value="Phenol_Hydrox"/>
</dbReference>
<dbReference type="RefSeq" id="WP_133879578.1">
    <property type="nucleotide sequence ID" value="NZ_MWIN01000022.1"/>
</dbReference>
<dbReference type="AlphaFoldDB" id="A0A4R7PAI4"/>
<sequence length="518" mass="59719">MDSNEFIKAHDRVKDFEWDFSYEPKTTRYPQNYKIPKKTSDPFRHLVRDYCKMERDKDDRQYGAMSDVMARAKMPAKASERWTEILKMALPVTTYAEYAAMKCTGQLVDSVDNAELRQGYLAQMMDEVRHTNQEAHLIRYLAKHARDPEGFDRGFKIRGQNMITRAARPALDAFFASDPIEGAINLQVVAETAYTNPIFVTLTEVAAANGDEATPTTFLSVQSDEARHMANGYATLAAIASVPDNLPRLQRDFDNAFWRQHSFLDSFIGSVYDYFQQNRGGSYHEAWTEWVGNDWAGSYIERLKPFGVELPRGWEEAKARIPWGHHNIVMMLAATWPVQFCRIDPLTPRDFEWFEKKYPGWYALYGGFWEAYAKMGDPKDGQIPLTLFPQVPPICRVCQMPCVFPRFDQSTVRIREADGRKHAFCSDGCEHLYALEPHRYAKAWTWFEQYEGYELSQFVRECGLIRADGKTLIGQPSLNWDKMWTVDDIARTKIEIENPLSKLPADGAPRLLAPRTLQ</sequence>
<comment type="caution">
    <text evidence="3">The sequence shown here is derived from an EMBL/GenBank/DDBJ whole genome shotgun (WGS) entry which is preliminary data.</text>
</comment>
<keyword evidence="2 3" id="KW-0503">Monooxygenase</keyword>
<proteinExistence type="predicted"/>
<dbReference type="EMBL" id="SOBT01000008">
    <property type="protein sequence ID" value="TDU30947.1"/>
    <property type="molecule type" value="Genomic_DNA"/>
</dbReference>
<accession>A0A4R7PAI4</accession>
<dbReference type="SUPFAM" id="SSF47240">
    <property type="entry name" value="Ferritin-like"/>
    <property type="match status" value="1"/>
</dbReference>
<name>A0A4R7PAI4_9GAMM</name>
<dbReference type="GO" id="GO:0004497">
    <property type="term" value="F:monooxygenase activity"/>
    <property type="evidence" value="ECO:0007669"/>
    <property type="project" value="UniProtKB-KW"/>
</dbReference>
<dbReference type="OrthoDB" id="8521924at2"/>
<keyword evidence="4" id="KW-1185">Reference proteome</keyword>
<dbReference type="Proteomes" id="UP000295341">
    <property type="component" value="Unassembled WGS sequence"/>
</dbReference>
<keyword evidence="1" id="KW-0560">Oxidoreductase</keyword>
<evidence type="ECO:0000256" key="1">
    <source>
        <dbReference type="ARBA" id="ARBA00023002"/>
    </source>
</evidence>
<protein>
    <submittedName>
        <fullName evidence="3">Soluble methane monooxygenase hydroxylase component alpha subunit apoprotein</fullName>
    </submittedName>
</protein>
<dbReference type="InterPro" id="IPR009078">
    <property type="entry name" value="Ferritin-like_SF"/>
</dbReference>